<dbReference type="Pfam" id="PF00646">
    <property type="entry name" value="F-box"/>
    <property type="match status" value="1"/>
</dbReference>
<protein>
    <recommendedName>
        <fullName evidence="1">F-box domain-containing protein</fullName>
    </recommendedName>
</protein>
<dbReference type="InterPro" id="IPR036047">
    <property type="entry name" value="F-box-like_dom_sf"/>
</dbReference>
<keyword evidence="4" id="KW-1267">Proteomics identification</keyword>
<accession>A0A804Q8K8</accession>
<feature type="domain" description="F-box" evidence="1">
    <location>
        <begin position="11"/>
        <end position="50"/>
    </location>
</feature>
<dbReference type="PANTHER" id="PTHR32133:SF268">
    <property type="entry name" value="F-BOX DOMAIN-CONTAINING PROTEIN"/>
    <property type="match status" value="1"/>
</dbReference>
<dbReference type="SUPFAM" id="SSF81383">
    <property type="entry name" value="F-box domain"/>
    <property type="match status" value="1"/>
</dbReference>
<evidence type="ECO:0000313" key="3">
    <source>
        <dbReference type="Proteomes" id="UP000007305"/>
    </source>
</evidence>
<reference evidence="3" key="1">
    <citation type="submission" date="2015-12" db="EMBL/GenBank/DDBJ databases">
        <title>Update maize B73 reference genome by single molecule sequencing technologies.</title>
        <authorList>
            <consortium name="Maize Genome Sequencing Project"/>
            <person name="Ware D."/>
        </authorList>
    </citation>
    <scope>NUCLEOTIDE SEQUENCE [LARGE SCALE GENOMIC DNA]</scope>
    <source>
        <strain evidence="3">cv. B73</strain>
    </source>
</reference>
<dbReference type="PANTHER" id="PTHR32133">
    <property type="entry name" value="OS07G0120400 PROTEIN"/>
    <property type="match status" value="1"/>
</dbReference>
<name>A0A804Q8K8_MAIZE</name>
<dbReference type="RefSeq" id="XP_020396970.1">
    <property type="nucleotide sequence ID" value="XM_020541381.3"/>
</dbReference>
<evidence type="ECO:0007829" key="4">
    <source>
        <dbReference type="PeptideAtlas" id="A0A804Q8K8"/>
    </source>
</evidence>
<reference evidence="2" key="2">
    <citation type="submission" date="2019-07" db="EMBL/GenBank/DDBJ databases">
        <authorList>
            <person name="Seetharam A."/>
            <person name="Woodhouse M."/>
            <person name="Cannon E."/>
        </authorList>
    </citation>
    <scope>NUCLEOTIDE SEQUENCE [LARGE SCALE GENOMIC DNA]</scope>
    <source>
        <strain evidence="2">cv. B73</strain>
    </source>
</reference>
<reference evidence="2" key="3">
    <citation type="submission" date="2021-05" db="UniProtKB">
        <authorList>
            <consortium name="EnsemblPlants"/>
        </authorList>
    </citation>
    <scope>IDENTIFICATION</scope>
    <source>
        <strain evidence="2">cv. B73</strain>
    </source>
</reference>
<organism evidence="2 3">
    <name type="scientific">Zea mays</name>
    <name type="common">Maize</name>
    <dbReference type="NCBI Taxonomy" id="4577"/>
    <lineage>
        <taxon>Eukaryota</taxon>
        <taxon>Viridiplantae</taxon>
        <taxon>Streptophyta</taxon>
        <taxon>Embryophyta</taxon>
        <taxon>Tracheophyta</taxon>
        <taxon>Spermatophyta</taxon>
        <taxon>Magnoliopsida</taxon>
        <taxon>Liliopsida</taxon>
        <taxon>Poales</taxon>
        <taxon>Poaceae</taxon>
        <taxon>PACMAD clade</taxon>
        <taxon>Panicoideae</taxon>
        <taxon>Andropogonodae</taxon>
        <taxon>Andropogoneae</taxon>
        <taxon>Tripsacinae</taxon>
        <taxon>Zea</taxon>
    </lineage>
</organism>
<dbReference type="AlphaFoldDB" id="A0A804Q8K8"/>
<gene>
    <name evidence="2" type="primary">LOC103643030</name>
</gene>
<sequence length="385" mass="41813">MAARQPPALMEELVEEILLRVPPDEPERLMRAAVVCKPWCRLVCGPGFRRRFRERHGAPPLLGIISNRMNEAGAKLARFVPTGSFRPPRADRINWLAIDSRHGRVLLRNSFSNAAVYVAVWDPITDELLALPKTPWMMPSSDTMYNYKGAVLCAADGCDHLDCHGGPFLVVFVGVGAHDNTMSSYVYSSEANAWSEQAHHQYLGHLWESVSSTLVENALYFVVNKSPGILKYNLGTRETTAISCPTMTNPHVALMVAEGGGLGCATIRSSKLCLWSQEVGPGGGHSGWALDRTIELSTLVPAGHSIREFDVASSVNGGGIIHVGTYQGCRSFTTDLKSGKFSEVGFTAILENMVPFISFYTPALQVACTDEDPRAAGEPPAAPAK</sequence>
<dbReference type="GeneID" id="103643030"/>
<dbReference type="InterPro" id="IPR001810">
    <property type="entry name" value="F-box_dom"/>
</dbReference>
<dbReference type="Proteomes" id="UP000007305">
    <property type="component" value="Chromosome 7"/>
</dbReference>
<evidence type="ECO:0000313" key="2">
    <source>
        <dbReference type="EnsemblPlants" id="Zm00001eb302490_P001"/>
    </source>
</evidence>
<keyword evidence="3" id="KW-1185">Reference proteome</keyword>
<dbReference type="KEGG" id="zma:103643030"/>
<evidence type="ECO:0000259" key="1">
    <source>
        <dbReference type="Pfam" id="PF00646"/>
    </source>
</evidence>
<dbReference type="OrthoDB" id="679083at2759"/>
<dbReference type="EnsemblPlants" id="Zm00001eb302490_T001">
    <property type="protein sequence ID" value="Zm00001eb302490_P001"/>
    <property type="gene ID" value="Zm00001eb302490"/>
</dbReference>
<dbReference type="Gramene" id="Zm00001eb302490_T001">
    <property type="protein sequence ID" value="Zm00001eb302490_P001"/>
    <property type="gene ID" value="Zm00001eb302490"/>
</dbReference>
<proteinExistence type="evidence at protein level"/>
<dbReference type="InParanoid" id="A0A804Q8K8"/>